<evidence type="ECO:0000313" key="5">
    <source>
        <dbReference type="Proteomes" id="UP001229421"/>
    </source>
</evidence>
<evidence type="ECO:0000259" key="3">
    <source>
        <dbReference type="PROSITE" id="PS50158"/>
    </source>
</evidence>
<dbReference type="AlphaFoldDB" id="A0AAD8KY93"/>
<evidence type="ECO:0000256" key="2">
    <source>
        <dbReference type="SAM" id="MobiDB-lite"/>
    </source>
</evidence>
<evidence type="ECO:0000256" key="1">
    <source>
        <dbReference type="PROSITE-ProRule" id="PRU00047"/>
    </source>
</evidence>
<reference evidence="4" key="1">
    <citation type="journal article" date="2023" name="bioRxiv">
        <title>Improved chromosome-level genome assembly for marigold (Tagetes erecta).</title>
        <authorList>
            <person name="Jiang F."/>
            <person name="Yuan L."/>
            <person name="Wang S."/>
            <person name="Wang H."/>
            <person name="Xu D."/>
            <person name="Wang A."/>
            <person name="Fan W."/>
        </authorList>
    </citation>
    <scope>NUCLEOTIDE SEQUENCE</scope>
    <source>
        <strain evidence="4">WSJ</strain>
        <tissue evidence="4">Leaf</tissue>
    </source>
</reference>
<gene>
    <name evidence="4" type="ORF">QVD17_08762</name>
</gene>
<dbReference type="InterPro" id="IPR001878">
    <property type="entry name" value="Znf_CCHC"/>
</dbReference>
<feature type="domain" description="CCHC-type" evidence="3">
    <location>
        <begin position="300"/>
        <end position="315"/>
    </location>
</feature>
<keyword evidence="5" id="KW-1185">Reference proteome</keyword>
<proteinExistence type="predicted"/>
<dbReference type="GO" id="GO:0003676">
    <property type="term" value="F:nucleic acid binding"/>
    <property type="evidence" value="ECO:0007669"/>
    <property type="project" value="InterPro"/>
</dbReference>
<dbReference type="PROSITE" id="PS50158">
    <property type="entry name" value="ZF_CCHC"/>
    <property type="match status" value="1"/>
</dbReference>
<protein>
    <recommendedName>
        <fullName evidence="3">CCHC-type domain-containing protein</fullName>
    </recommendedName>
</protein>
<dbReference type="EMBL" id="JAUHHV010000002">
    <property type="protein sequence ID" value="KAK1431945.1"/>
    <property type="molecule type" value="Genomic_DNA"/>
</dbReference>
<keyword evidence="1" id="KW-0479">Metal-binding</keyword>
<sequence>MNELASKQRGARLKDGVGYDTDVQTVFPPPFIVCYSPTPKPHPKNDFFEQESNSLHAGLEGVNLKEVRDDYDSSTSMGYSKTGADSQANDCSVPVVSNPVTVVSSNFFNKFKAGKIPIFEPVKNVKEETIQESPNHQAPITSTHPIPINQDPLEAEVLIEDWTSSDDESKTKESLGDSKIKMSSTTVKSEMLPKPESKQIRISVPAAKQASHPSKAQKKKPSPLSILSQVCKRLENKQVKISSPIQQTTTQQKKPQVCSSFTAQDKKPQVFQQVASCSKKAPPPTASYEPVKHQNPFKACFKCGKDDHVLKKCPK</sequence>
<evidence type="ECO:0000313" key="4">
    <source>
        <dbReference type="EMBL" id="KAK1431945.1"/>
    </source>
</evidence>
<organism evidence="4 5">
    <name type="scientific">Tagetes erecta</name>
    <name type="common">African marigold</name>
    <dbReference type="NCBI Taxonomy" id="13708"/>
    <lineage>
        <taxon>Eukaryota</taxon>
        <taxon>Viridiplantae</taxon>
        <taxon>Streptophyta</taxon>
        <taxon>Embryophyta</taxon>
        <taxon>Tracheophyta</taxon>
        <taxon>Spermatophyta</taxon>
        <taxon>Magnoliopsida</taxon>
        <taxon>eudicotyledons</taxon>
        <taxon>Gunneridae</taxon>
        <taxon>Pentapetalae</taxon>
        <taxon>asterids</taxon>
        <taxon>campanulids</taxon>
        <taxon>Asterales</taxon>
        <taxon>Asteraceae</taxon>
        <taxon>Asteroideae</taxon>
        <taxon>Heliantheae alliance</taxon>
        <taxon>Tageteae</taxon>
        <taxon>Tagetes</taxon>
    </lineage>
</organism>
<comment type="caution">
    <text evidence="4">The sequence shown here is derived from an EMBL/GenBank/DDBJ whole genome shotgun (WGS) entry which is preliminary data.</text>
</comment>
<keyword evidence="1" id="KW-0863">Zinc-finger</keyword>
<feature type="region of interest" description="Disordered" evidence="2">
    <location>
        <begin position="162"/>
        <end position="223"/>
    </location>
</feature>
<keyword evidence="1" id="KW-0862">Zinc</keyword>
<feature type="compositionally biased region" description="Basic and acidic residues" evidence="2">
    <location>
        <begin position="167"/>
        <end position="180"/>
    </location>
</feature>
<dbReference type="GO" id="GO:0008270">
    <property type="term" value="F:zinc ion binding"/>
    <property type="evidence" value="ECO:0007669"/>
    <property type="project" value="UniProtKB-KW"/>
</dbReference>
<name>A0AAD8KY93_TARER</name>
<accession>A0AAD8KY93</accession>
<dbReference type="Proteomes" id="UP001229421">
    <property type="component" value="Unassembled WGS sequence"/>
</dbReference>
<dbReference type="SMART" id="SM00343">
    <property type="entry name" value="ZnF_C2HC"/>
    <property type="match status" value="1"/>
</dbReference>